<evidence type="ECO:0000313" key="1">
    <source>
        <dbReference type="EMBL" id="KAI7729977.1"/>
    </source>
</evidence>
<dbReference type="EMBL" id="JAMZMK010010872">
    <property type="protein sequence ID" value="KAI7729977.1"/>
    <property type="molecule type" value="Genomic_DNA"/>
</dbReference>
<feature type="non-terminal residue" evidence="1">
    <location>
        <position position="69"/>
    </location>
</feature>
<organism evidence="1 2">
    <name type="scientific">Ambrosia artemisiifolia</name>
    <name type="common">Common ragweed</name>
    <dbReference type="NCBI Taxonomy" id="4212"/>
    <lineage>
        <taxon>Eukaryota</taxon>
        <taxon>Viridiplantae</taxon>
        <taxon>Streptophyta</taxon>
        <taxon>Embryophyta</taxon>
        <taxon>Tracheophyta</taxon>
        <taxon>Spermatophyta</taxon>
        <taxon>Magnoliopsida</taxon>
        <taxon>eudicotyledons</taxon>
        <taxon>Gunneridae</taxon>
        <taxon>Pentapetalae</taxon>
        <taxon>asterids</taxon>
        <taxon>campanulids</taxon>
        <taxon>Asterales</taxon>
        <taxon>Asteraceae</taxon>
        <taxon>Asteroideae</taxon>
        <taxon>Heliantheae alliance</taxon>
        <taxon>Heliantheae</taxon>
        <taxon>Ambrosia</taxon>
    </lineage>
</organism>
<sequence length="69" mass="7987">KKNRLSPHCHLLSKSSSESDFAIEKQVNKSSRNSFDNVETLCPIKKCALSFVWPRFEFSTFLFFATRIS</sequence>
<reference evidence="1" key="1">
    <citation type="submission" date="2022-06" db="EMBL/GenBank/DDBJ databases">
        <title>Uncovering the hologenomic basis of an extraordinary plant invasion.</title>
        <authorList>
            <person name="Bieker V.C."/>
            <person name="Martin M.D."/>
            <person name="Gilbert T."/>
            <person name="Hodgins K."/>
            <person name="Battlay P."/>
            <person name="Petersen B."/>
            <person name="Wilson J."/>
        </authorList>
    </citation>
    <scope>NUCLEOTIDE SEQUENCE</scope>
    <source>
        <strain evidence="1">AA19_3_7</strain>
        <tissue evidence="1">Leaf</tissue>
    </source>
</reference>
<proteinExistence type="predicted"/>
<evidence type="ECO:0000313" key="2">
    <source>
        <dbReference type="Proteomes" id="UP001206925"/>
    </source>
</evidence>
<accession>A0AAD5BUP0</accession>
<protein>
    <submittedName>
        <fullName evidence="1">Uncharacterized protein</fullName>
    </submittedName>
</protein>
<keyword evidence="2" id="KW-1185">Reference proteome</keyword>
<name>A0AAD5BUP0_AMBAR</name>
<dbReference type="AlphaFoldDB" id="A0AAD5BUP0"/>
<gene>
    <name evidence="1" type="ORF">M8C21_008141</name>
</gene>
<comment type="caution">
    <text evidence="1">The sequence shown here is derived from an EMBL/GenBank/DDBJ whole genome shotgun (WGS) entry which is preliminary data.</text>
</comment>
<dbReference type="Proteomes" id="UP001206925">
    <property type="component" value="Unassembled WGS sequence"/>
</dbReference>